<dbReference type="OMA" id="IHKEIHY"/>
<dbReference type="eggNOG" id="ENOG502RA5R">
    <property type="taxonomic scope" value="Eukaryota"/>
</dbReference>
<accession>M3JUM4</accession>
<dbReference type="HOGENOM" id="CLU_2605803_0_0_1"/>
<comment type="caution">
    <text evidence="1">The sequence shown here is derived from an EMBL/GenBank/DDBJ whole genome shotgun (WGS) entry which is preliminary data.</text>
</comment>
<protein>
    <submittedName>
        <fullName evidence="1">Uncharacterized protein</fullName>
    </submittedName>
</protein>
<gene>
    <name evidence="1" type="ORF">G210_3174</name>
</gene>
<dbReference type="AlphaFoldDB" id="M3JUM4"/>
<evidence type="ECO:0000313" key="1">
    <source>
        <dbReference type="EMBL" id="EMG46575.1"/>
    </source>
</evidence>
<keyword evidence="2" id="KW-1185">Reference proteome</keyword>
<sequence length="79" mass="9298">MSSYLSSGFKGLLAGAVIAPIVTKFYIVPKYFDSQIHKEIHYIQQEMDYVGWHIRHLEEEKGYKEEDLYRPATYYGPLH</sequence>
<reference evidence="1 2" key="1">
    <citation type="submission" date="2013-02" db="EMBL/GenBank/DDBJ databases">
        <title>Genome sequence of Candida maltosa Xu316, a potential industrial strain for xylitol and ethanol production.</title>
        <authorList>
            <person name="Yu J."/>
            <person name="Wang Q."/>
            <person name="Geng X."/>
            <person name="Bao W."/>
            <person name="He P."/>
            <person name="Cai J."/>
        </authorList>
    </citation>
    <scope>NUCLEOTIDE SEQUENCE [LARGE SCALE GENOMIC DNA]</scope>
    <source>
        <strain evidence="2">Xu316</strain>
    </source>
</reference>
<organism evidence="1 2">
    <name type="scientific">Candida maltosa (strain Xu316)</name>
    <name type="common">Yeast</name>
    <dbReference type="NCBI Taxonomy" id="1245528"/>
    <lineage>
        <taxon>Eukaryota</taxon>
        <taxon>Fungi</taxon>
        <taxon>Dikarya</taxon>
        <taxon>Ascomycota</taxon>
        <taxon>Saccharomycotina</taxon>
        <taxon>Pichiomycetes</taxon>
        <taxon>Debaryomycetaceae</taxon>
        <taxon>Candida/Lodderomyces clade</taxon>
        <taxon>Candida</taxon>
    </lineage>
</organism>
<dbReference type="Proteomes" id="UP000011777">
    <property type="component" value="Unassembled WGS sequence"/>
</dbReference>
<proteinExistence type="predicted"/>
<name>M3JUM4_CANMX</name>
<evidence type="ECO:0000313" key="2">
    <source>
        <dbReference type="Proteomes" id="UP000011777"/>
    </source>
</evidence>
<dbReference type="OrthoDB" id="4095573at2759"/>
<dbReference type="EMBL" id="AOGT01001965">
    <property type="protein sequence ID" value="EMG46575.1"/>
    <property type="molecule type" value="Genomic_DNA"/>
</dbReference>